<dbReference type="Pfam" id="PF16173">
    <property type="entry name" value="DUF4874"/>
    <property type="match status" value="1"/>
</dbReference>
<dbReference type="InterPro" id="IPR032379">
    <property type="entry name" value="DUF4874"/>
</dbReference>
<organism evidence="4 5">
    <name type="scientific">Pseudokineococcus basanitobsidens</name>
    <dbReference type="NCBI Taxonomy" id="1926649"/>
    <lineage>
        <taxon>Bacteria</taxon>
        <taxon>Bacillati</taxon>
        <taxon>Actinomycetota</taxon>
        <taxon>Actinomycetes</taxon>
        <taxon>Kineosporiales</taxon>
        <taxon>Kineosporiaceae</taxon>
        <taxon>Pseudokineococcus</taxon>
    </lineage>
</organism>
<evidence type="ECO:0000313" key="4">
    <source>
        <dbReference type="EMBL" id="MEJ5946704.1"/>
    </source>
</evidence>
<comment type="caution">
    <text evidence="4">The sequence shown here is derived from an EMBL/GenBank/DDBJ whole genome shotgun (WGS) entry which is preliminary data.</text>
</comment>
<evidence type="ECO:0000259" key="3">
    <source>
        <dbReference type="Pfam" id="PF16173"/>
    </source>
</evidence>
<feature type="domain" description="DUF4874" evidence="3">
    <location>
        <begin position="74"/>
        <end position="256"/>
    </location>
</feature>
<protein>
    <submittedName>
        <fullName evidence="4">DUF4832 domain-containing protein</fullName>
    </submittedName>
</protein>
<evidence type="ECO:0000256" key="1">
    <source>
        <dbReference type="SAM" id="MobiDB-lite"/>
    </source>
</evidence>
<dbReference type="EMBL" id="JBBIAA010000030">
    <property type="protein sequence ID" value="MEJ5946704.1"/>
    <property type="molecule type" value="Genomic_DNA"/>
</dbReference>
<evidence type="ECO:0000313" key="5">
    <source>
        <dbReference type="Proteomes" id="UP001387100"/>
    </source>
</evidence>
<feature type="compositionally biased region" description="Low complexity" evidence="1">
    <location>
        <begin position="1"/>
        <end position="11"/>
    </location>
</feature>
<reference evidence="4 5" key="1">
    <citation type="journal article" date="2017" name="Int. J. Syst. Evol. Microbiol.">
        <title>Pseudokineococcus basanitobsidens sp. nov., isolated from volcanic rock.</title>
        <authorList>
            <person name="Lee D.W."/>
            <person name="Park M.Y."/>
            <person name="Kim J.J."/>
            <person name="Kim B.S."/>
        </authorList>
    </citation>
    <scope>NUCLEOTIDE SEQUENCE [LARGE SCALE GENOMIC DNA]</scope>
    <source>
        <strain evidence="4 5">DSM 103726</strain>
    </source>
</reference>
<dbReference type="Pfam" id="PF16116">
    <property type="entry name" value="DUF4832"/>
    <property type="match status" value="1"/>
</dbReference>
<dbReference type="InterPro" id="IPR032267">
    <property type="entry name" value="DUF4832"/>
</dbReference>
<evidence type="ECO:0000259" key="2">
    <source>
        <dbReference type="Pfam" id="PF16116"/>
    </source>
</evidence>
<feature type="region of interest" description="Disordered" evidence="1">
    <location>
        <begin position="1"/>
        <end position="22"/>
    </location>
</feature>
<proteinExistence type="predicted"/>
<name>A0ABU8RNR3_9ACTN</name>
<sequence>MPTSRRTTSPDPTAPRPRGRRSARAAGGLLALACAPALVGLAALPSASAEPAAAADRGRVRTVSYAETDAVLANPQRGWYHHTETHYRADGSGYVPLDVDELRALRAEGTTQVLRVFYLEKFVDSPQLDQEWLDLVQADMDAAREAGVSVIARFAYVQGGAWPYTPPYGDAPLDVVLAHVDQLAPLLHRDADVITVVQQGLIGLWGEGYYTDHFAADPADPGVLTAADWDARGQVLRALLDAVPDERMVQVRTMKMKQEIFDVPTGEAGALTSEQAFSGTDLARVGHHNDCFLASPDDYGTFLSDPLALDQEYLAQETRAVPMGGETCAVNPPRSEYPSASADMARYHFSYLNADYNRDVLATWGDEGLAEVTDRLGYRFVPEESRVRRLREDGGVVRRLEVDVRNDGWASPYNPRPVRVVLDGPRGTFALGTGVDARTWAPGTTSTVAVDLCGVPTGRYSAHLDLPAADAGTAGNPDYSVRLASEGTWEPATGWNDLHQDVVVTGSDSCGTQVTPVAR</sequence>
<gene>
    <name evidence="4" type="ORF">WDZ17_15500</name>
</gene>
<feature type="domain" description="DUF4832" evidence="2">
    <location>
        <begin position="284"/>
        <end position="484"/>
    </location>
</feature>
<dbReference type="Proteomes" id="UP001387100">
    <property type="component" value="Unassembled WGS sequence"/>
</dbReference>
<keyword evidence="5" id="KW-1185">Reference proteome</keyword>
<accession>A0ABU8RNR3</accession>
<dbReference type="RefSeq" id="WP_339576085.1">
    <property type="nucleotide sequence ID" value="NZ_JBBIAA010000030.1"/>
</dbReference>